<sequence length="591" mass="65521">MVKTLAKSIREYKTPSILSPIFVSIEVILECLMPLVIMKFISEIEKSAVLRMSTIWYYGGILIGMAVLSLITGMLSGRFAARASAGFAKNLRKDMYYAIQDYSFANIDKFSTSSLVTRQTTDVTNVQMAYMMIIRVAIRCPFMLIFSLVAAFIVNPTISWVFLALVPVLAAVLVFVIFKTHPIFEKVFHKYDNMNRSVREDIKGIRVVKSFVREDFEKKKFEAASEDVCKDFTLAERIMAINGPVMQFCIWLSFLLIFLLAAILTHKGTDVLSDQLTVLIMYASQILSAVMQLSMVIVMIIIARTSGERIVAVLNEKSNIVSPENAVKEVKDGDIVFENVSFKYAASAEKFALSGINLHIKSGQTIGILGGTGASKSTLVNLIPRLYDTTEGAVYVGGVNVKDYDLEALRNKVAMVLQKNVLFSGTVKDNLRWGKEDATDDEMLRVCKLACADDFIQAFPDKYDTFIEQGGTNVSGGQKQRLCIARALLKDPKVLILDDSTSAVDTKTDAMIRKSFRDEIPNVTKIIIAQRVSSVQDADQIIVMDGGRINAIGTHEELLATNEIYQEVYYSQNKIGNANAVEGQKGGAANE</sequence>
<accession>A0A9D1Z8F5</accession>
<evidence type="ECO:0000259" key="11">
    <source>
        <dbReference type="PROSITE" id="PS50929"/>
    </source>
</evidence>
<evidence type="ECO:0000256" key="2">
    <source>
        <dbReference type="ARBA" id="ARBA00022448"/>
    </source>
</evidence>
<proteinExistence type="predicted"/>
<dbReference type="PANTHER" id="PTHR43394">
    <property type="entry name" value="ATP-DEPENDENT PERMEASE MDL1, MITOCHONDRIAL"/>
    <property type="match status" value="1"/>
</dbReference>
<dbReference type="PROSITE" id="PS50929">
    <property type="entry name" value="ABC_TM1F"/>
    <property type="match status" value="1"/>
</dbReference>
<evidence type="ECO:0000256" key="9">
    <source>
        <dbReference type="SAM" id="Phobius"/>
    </source>
</evidence>
<feature type="transmembrane region" description="Helical" evidence="9">
    <location>
        <begin position="245"/>
        <end position="264"/>
    </location>
</feature>
<reference evidence="12" key="2">
    <citation type="submission" date="2021-04" db="EMBL/GenBank/DDBJ databases">
        <authorList>
            <person name="Gilroy R."/>
        </authorList>
    </citation>
    <scope>NUCLEOTIDE SEQUENCE</scope>
    <source>
        <strain evidence="12">CHK199-9574</strain>
    </source>
</reference>
<keyword evidence="8 9" id="KW-0472">Membrane</keyword>
<dbReference type="PANTHER" id="PTHR43394:SF1">
    <property type="entry name" value="ATP-BINDING CASSETTE SUB-FAMILY B MEMBER 10, MITOCHONDRIAL"/>
    <property type="match status" value="1"/>
</dbReference>
<dbReference type="AlphaFoldDB" id="A0A9D1Z8F5"/>
<feature type="transmembrane region" description="Helical" evidence="9">
    <location>
        <begin position="276"/>
        <end position="302"/>
    </location>
</feature>
<comment type="subcellular location">
    <subcellularLocation>
        <location evidence="1">Cell membrane</location>
        <topology evidence="1">Multi-pass membrane protein</topology>
    </subcellularLocation>
</comment>
<comment type="caution">
    <text evidence="12">The sequence shown here is derived from an EMBL/GenBank/DDBJ whole genome shotgun (WGS) entry which is preliminary data.</text>
</comment>
<evidence type="ECO:0000313" key="12">
    <source>
        <dbReference type="EMBL" id="HIY77952.1"/>
    </source>
</evidence>
<dbReference type="InterPro" id="IPR036640">
    <property type="entry name" value="ABC1_TM_sf"/>
</dbReference>
<dbReference type="SMART" id="SM00382">
    <property type="entry name" value="AAA"/>
    <property type="match status" value="1"/>
</dbReference>
<feature type="transmembrane region" description="Helical" evidence="9">
    <location>
        <begin position="21"/>
        <end position="42"/>
    </location>
</feature>
<reference evidence="12" key="1">
    <citation type="journal article" date="2021" name="PeerJ">
        <title>Extensive microbial diversity within the chicken gut microbiome revealed by metagenomics and culture.</title>
        <authorList>
            <person name="Gilroy R."/>
            <person name="Ravi A."/>
            <person name="Getino M."/>
            <person name="Pursley I."/>
            <person name="Horton D.L."/>
            <person name="Alikhan N.F."/>
            <person name="Baker D."/>
            <person name="Gharbi K."/>
            <person name="Hall N."/>
            <person name="Watson M."/>
            <person name="Adriaenssens E.M."/>
            <person name="Foster-Nyarko E."/>
            <person name="Jarju S."/>
            <person name="Secka A."/>
            <person name="Antonio M."/>
            <person name="Oren A."/>
            <person name="Chaudhuri R.R."/>
            <person name="La Ragione R."/>
            <person name="Hildebrand F."/>
            <person name="Pallen M.J."/>
        </authorList>
    </citation>
    <scope>NUCLEOTIDE SEQUENCE</scope>
    <source>
        <strain evidence="12">CHK199-9574</strain>
    </source>
</reference>
<feature type="transmembrane region" description="Helical" evidence="9">
    <location>
        <begin position="136"/>
        <end position="154"/>
    </location>
</feature>
<evidence type="ECO:0000256" key="7">
    <source>
        <dbReference type="ARBA" id="ARBA00022989"/>
    </source>
</evidence>
<dbReference type="InterPro" id="IPR011527">
    <property type="entry name" value="ABC1_TM_dom"/>
</dbReference>
<dbReference type="PROSITE" id="PS50893">
    <property type="entry name" value="ABC_TRANSPORTER_2"/>
    <property type="match status" value="1"/>
</dbReference>
<dbReference type="EMBL" id="DXCO01000021">
    <property type="protein sequence ID" value="HIY77952.1"/>
    <property type="molecule type" value="Genomic_DNA"/>
</dbReference>
<organism evidence="12 13">
    <name type="scientific">Candidatus Borkfalkia excrementavium</name>
    <dbReference type="NCBI Taxonomy" id="2838505"/>
    <lineage>
        <taxon>Bacteria</taxon>
        <taxon>Bacillati</taxon>
        <taxon>Bacillota</taxon>
        <taxon>Clostridia</taxon>
        <taxon>Christensenellales</taxon>
        <taxon>Christensenellaceae</taxon>
        <taxon>Candidatus Borkfalkia</taxon>
    </lineage>
</organism>
<gene>
    <name evidence="12" type="ORF">H9728_02805</name>
</gene>
<evidence type="ECO:0000256" key="4">
    <source>
        <dbReference type="ARBA" id="ARBA00022692"/>
    </source>
</evidence>
<dbReference type="InterPro" id="IPR039421">
    <property type="entry name" value="Type_1_exporter"/>
</dbReference>
<dbReference type="Proteomes" id="UP000824135">
    <property type="component" value="Unassembled WGS sequence"/>
</dbReference>
<keyword evidence="3" id="KW-1003">Cell membrane</keyword>
<evidence type="ECO:0000256" key="5">
    <source>
        <dbReference type="ARBA" id="ARBA00022741"/>
    </source>
</evidence>
<dbReference type="GO" id="GO:0005886">
    <property type="term" value="C:plasma membrane"/>
    <property type="evidence" value="ECO:0007669"/>
    <property type="project" value="UniProtKB-SubCell"/>
</dbReference>
<evidence type="ECO:0000259" key="10">
    <source>
        <dbReference type="PROSITE" id="PS50893"/>
    </source>
</evidence>
<evidence type="ECO:0000256" key="8">
    <source>
        <dbReference type="ARBA" id="ARBA00023136"/>
    </source>
</evidence>
<dbReference type="InterPro" id="IPR027417">
    <property type="entry name" value="P-loop_NTPase"/>
</dbReference>
<dbReference type="GO" id="GO:0005524">
    <property type="term" value="F:ATP binding"/>
    <property type="evidence" value="ECO:0007669"/>
    <property type="project" value="UniProtKB-KW"/>
</dbReference>
<keyword evidence="7 9" id="KW-1133">Transmembrane helix</keyword>
<dbReference type="GO" id="GO:0016887">
    <property type="term" value="F:ATP hydrolysis activity"/>
    <property type="evidence" value="ECO:0007669"/>
    <property type="project" value="InterPro"/>
</dbReference>
<dbReference type="InterPro" id="IPR017871">
    <property type="entry name" value="ABC_transporter-like_CS"/>
</dbReference>
<keyword evidence="6 12" id="KW-0067">ATP-binding</keyword>
<feature type="transmembrane region" description="Helical" evidence="9">
    <location>
        <begin position="54"/>
        <end position="75"/>
    </location>
</feature>
<keyword evidence="2" id="KW-0813">Transport</keyword>
<evidence type="ECO:0000256" key="6">
    <source>
        <dbReference type="ARBA" id="ARBA00022840"/>
    </source>
</evidence>
<name>A0A9D1Z8F5_9FIRM</name>
<evidence type="ECO:0000256" key="3">
    <source>
        <dbReference type="ARBA" id="ARBA00022475"/>
    </source>
</evidence>
<dbReference type="InterPro" id="IPR003439">
    <property type="entry name" value="ABC_transporter-like_ATP-bd"/>
</dbReference>
<evidence type="ECO:0000313" key="13">
    <source>
        <dbReference type="Proteomes" id="UP000824135"/>
    </source>
</evidence>
<dbReference type="PROSITE" id="PS00211">
    <property type="entry name" value="ABC_TRANSPORTER_1"/>
    <property type="match status" value="1"/>
</dbReference>
<dbReference type="SUPFAM" id="SSF52540">
    <property type="entry name" value="P-loop containing nucleoside triphosphate hydrolases"/>
    <property type="match status" value="1"/>
</dbReference>
<feature type="domain" description="ABC transporter" evidence="10">
    <location>
        <begin position="335"/>
        <end position="571"/>
    </location>
</feature>
<keyword evidence="5" id="KW-0547">Nucleotide-binding</keyword>
<dbReference type="Pfam" id="PF00005">
    <property type="entry name" value="ABC_tran"/>
    <property type="match status" value="1"/>
</dbReference>
<dbReference type="SUPFAM" id="SSF90123">
    <property type="entry name" value="ABC transporter transmembrane region"/>
    <property type="match status" value="1"/>
</dbReference>
<protein>
    <submittedName>
        <fullName evidence="12">ABC transporter ATP-binding protein/permease</fullName>
    </submittedName>
</protein>
<dbReference type="FunFam" id="3.40.50.300:FF:000221">
    <property type="entry name" value="Multidrug ABC transporter ATP-binding protein"/>
    <property type="match status" value="1"/>
</dbReference>
<dbReference type="Gene3D" id="3.40.50.300">
    <property type="entry name" value="P-loop containing nucleotide triphosphate hydrolases"/>
    <property type="match status" value="1"/>
</dbReference>
<dbReference type="Gene3D" id="1.20.1560.10">
    <property type="entry name" value="ABC transporter type 1, transmembrane domain"/>
    <property type="match status" value="1"/>
</dbReference>
<evidence type="ECO:0000256" key="1">
    <source>
        <dbReference type="ARBA" id="ARBA00004651"/>
    </source>
</evidence>
<dbReference type="CDD" id="cd18548">
    <property type="entry name" value="ABC_6TM_Tm287_like"/>
    <property type="match status" value="1"/>
</dbReference>
<feature type="domain" description="ABC transmembrane type-1" evidence="11">
    <location>
        <begin position="17"/>
        <end position="300"/>
    </location>
</feature>
<dbReference type="InterPro" id="IPR003593">
    <property type="entry name" value="AAA+_ATPase"/>
</dbReference>
<feature type="transmembrane region" description="Helical" evidence="9">
    <location>
        <begin position="160"/>
        <end position="178"/>
    </location>
</feature>
<dbReference type="Pfam" id="PF00664">
    <property type="entry name" value="ABC_membrane"/>
    <property type="match status" value="1"/>
</dbReference>
<dbReference type="GO" id="GO:0015421">
    <property type="term" value="F:ABC-type oligopeptide transporter activity"/>
    <property type="evidence" value="ECO:0007669"/>
    <property type="project" value="TreeGrafter"/>
</dbReference>
<keyword evidence="4 9" id="KW-0812">Transmembrane</keyword>